<reference evidence="10" key="1">
    <citation type="submission" date="2017-04" db="EMBL/GenBank/DDBJ databases">
        <title>Function of individual gut microbiota members based on whole genome sequencing of pure cultures obtained from chicken caecum.</title>
        <authorList>
            <person name="Medvecky M."/>
            <person name="Cejkova D."/>
            <person name="Polansky O."/>
            <person name="Karasova D."/>
            <person name="Kubasova T."/>
            <person name="Cizek A."/>
            <person name="Rychlik I."/>
        </authorList>
    </citation>
    <scope>NUCLEOTIDE SEQUENCE [LARGE SCALE GENOMIC DNA]</scope>
    <source>
        <strain evidence="10">An144</strain>
    </source>
</reference>
<dbReference type="PANTHER" id="PTHR30146:SF154">
    <property type="entry name" value="TRANSCRIPTION REGULATOR, MEMBER OF GALR FAMILY"/>
    <property type="match status" value="1"/>
</dbReference>
<dbReference type="Proteomes" id="UP001255696">
    <property type="component" value="Unassembled WGS sequence"/>
</dbReference>
<dbReference type="InterPro" id="IPR000843">
    <property type="entry name" value="HTH_LacI"/>
</dbReference>
<dbReference type="InterPro" id="IPR010982">
    <property type="entry name" value="Lambda_DNA-bd_dom_sf"/>
</dbReference>
<dbReference type="PROSITE" id="PS50943">
    <property type="entry name" value="HTH_CROC1"/>
    <property type="match status" value="1"/>
</dbReference>
<reference evidence="8 11" key="3">
    <citation type="submission" date="2020-04" db="EMBL/GenBank/DDBJ databases">
        <authorList>
            <person name="Hitch T.C.A."/>
            <person name="Wylensek D."/>
            <person name="Clavel T."/>
        </authorList>
    </citation>
    <scope>NUCLEOTIDE SEQUENCE [LARGE SCALE GENOMIC DNA]</scope>
    <source>
        <strain evidence="8 11">WCA-380-WT-3C</strain>
    </source>
</reference>
<dbReference type="PROSITE" id="PS50932">
    <property type="entry name" value="HTH_LACI_2"/>
    <property type="match status" value="1"/>
</dbReference>
<evidence type="ECO:0000259" key="4">
    <source>
        <dbReference type="PROSITE" id="PS50932"/>
    </source>
</evidence>
<dbReference type="EMBL" id="JARQBI010000003">
    <property type="protein sequence ID" value="MDT2795959.1"/>
    <property type="molecule type" value="Genomic_DNA"/>
</dbReference>
<proteinExistence type="predicted"/>
<dbReference type="GO" id="GO:0000976">
    <property type="term" value="F:transcription cis-regulatory region binding"/>
    <property type="evidence" value="ECO:0007669"/>
    <property type="project" value="TreeGrafter"/>
</dbReference>
<dbReference type="PANTHER" id="PTHR30146">
    <property type="entry name" value="LACI-RELATED TRANSCRIPTIONAL REPRESSOR"/>
    <property type="match status" value="1"/>
</dbReference>
<dbReference type="AlphaFoldDB" id="A0A1Y4R2R5"/>
<dbReference type="SUPFAM" id="SSF47413">
    <property type="entry name" value="lambda repressor-like DNA-binding domains"/>
    <property type="match status" value="1"/>
</dbReference>
<dbReference type="RefSeq" id="WP_016252155.1">
    <property type="nucleotide sequence ID" value="NZ_CP010060.1"/>
</dbReference>
<dbReference type="Proteomes" id="UP001290582">
    <property type="component" value="Unassembled WGS sequence"/>
</dbReference>
<keyword evidence="1" id="KW-0805">Transcription regulation</keyword>
<dbReference type="EMBL" id="NFLC01000001">
    <property type="protein sequence ID" value="OUQ11858.1"/>
    <property type="molecule type" value="Genomic_DNA"/>
</dbReference>
<name>A0A1Y4R2R5_9ENTE</name>
<dbReference type="SMART" id="SM00354">
    <property type="entry name" value="HTH_LACI"/>
    <property type="match status" value="1"/>
</dbReference>
<dbReference type="InterPro" id="IPR001387">
    <property type="entry name" value="Cro/C1-type_HTH"/>
</dbReference>
<dbReference type="Gene3D" id="3.40.50.2300">
    <property type="match status" value="2"/>
</dbReference>
<dbReference type="Pfam" id="PF00356">
    <property type="entry name" value="LacI"/>
    <property type="match status" value="1"/>
</dbReference>
<evidence type="ECO:0000256" key="2">
    <source>
        <dbReference type="ARBA" id="ARBA00023125"/>
    </source>
</evidence>
<dbReference type="CDD" id="cd01542">
    <property type="entry name" value="PBP1_TreR-like"/>
    <property type="match status" value="1"/>
</dbReference>
<evidence type="ECO:0000256" key="3">
    <source>
        <dbReference type="ARBA" id="ARBA00023163"/>
    </source>
</evidence>
<keyword evidence="3" id="KW-0804">Transcription</keyword>
<gene>
    <name evidence="9" type="ORF">B5E88_00550</name>
    <name evidence="8" type="ORF">HF857_00595</name>
    <name evidence="6" type="ORF">P7H47_01550</name>
    <name evidence="7" type="ORF">U1294_03025</name>
</gene>
<reference evidence="7" key="5">
    <citation type="submission" date="2023-12" db="EMBL/GenBank/DDBJ databases">
        <title>Molecular genomic analyses of Enterococcus cecorum from sepsis oubreaks in broilers.</title>
        <authorList>
            <person name="Rhoads D."/>
            <person name="Alrubaye A."/>
        </authorList>
    </citation>
    <scope>NUCLEOTIDE SEQUENCE</scope>
    <source>
        <strain evidence="7">1755</strain>
    </source>
</reference>
<feature type="domain" description="HTH cro/C1-type" evidence="5">
    <location>
        <begin position="3"/>
        <end position="49"/>
    </location>
</feature>
<evidence type="ECO:0000313" key="8">
    <source>
        <dbReference type="EMBL" id="NME48772.1"/>
    </source>
</evidence>
<dbReference type="CDD" id="cd01392">
    <property type="entry name" value="HTH_LacI"/>
    <property type="match status" value="1"/>
</dbReference>
<dbReference type="EMBL" id="JAXOGL010000003">
    <property type="protein sequence ID" value="MDZ5597199.1"/>
    <property type="molecule type" value="Genomic_DNA"/>
</dbReference>
<accession>A0A1Y4R2R5</accession>
<reference evidence="9" key="2">
    <citation type="journal article" date="2018" name="BMC Genomics">
        <title>Whole genome sequencing and function prediction of 133 gut anaerobes isolated from chicken caecum in pure cultures.</title>
        <authorList>
            <person name="Medvecky M."/>
            <person name="Cejkova D."/>
            <person name="Polansky O."/>
            <person name="Karasova D."/>
            <person name="Kubasova T."/>
            <person name="Cizek A."/>
            <person name="Rychlik I."/>
        </authorList>
    </citation>
    <scope>NUCLEOTIDE SEQUENCE</scope>
    <source>
        <strain evidence="9">An144</strain>
    </source>
</reference>
<dbReference type="GeneID" id="60871659"/>
<evidence type="ECO:0000313" key="9">
    <source>
        <dbReference type="EMBL" id="OUQ11858.1"/>
    </source>
</evidence>
<organism evidence="9 10">
    <name type="scientific">Enterococcus cecorum</name>
    <dbReference type="NCBI Taxonomy" id="44008"/>
    <lineage>
        <taxon>Bacteria</taxon>
        <taxon>Bacillati</taxon>
        <taxon>Bacillota</taxon>
        <taxon>Bacilli</taxon>
        <taxon>Lactobacillales</taxon>
        <taxon>Enterococcaceae</taxon>
        <taxon>Enterococcus</taxon>
    </lineage>
</organism>
<dbReference type="SUPFAM" id="SSF53822">
    <property type="entry name" value="Periplasmic binding protein-like I"/>
    <property type="match status" value="1"/>
</dbReference>
<evidence type="ECO:0000313" key="11">
    <source>
        <dbReference type="Proteomes" id="UP000588071"/>
    </source>
</evidence>
<keyword evidence="2 6" id="KW-0238">DNA-binding</keyword>
<comment type="caution">
    <text evidence="9">The sequence shown here is derived from an EMBL/GenBank/DDBJ whole genome shotgun (WGS) entry which is preliminary data.</text>
</comment>
<reference evidence="6" key="4">
    <citation type="submission" date="2023-03" db="EMBL/GenBank/DDBJ databases">
        <authorList>
            <person name="Shen W."/>
            <person name="Cai J."/>
        </authorList>
    </citation>
    <scope>NUCLEOTIDE SEQUENCE</scope>
    <source>
        <strain evidence="6">B245-2</strain>
    </source>
</reference>
<evidence type="ECO:0000259" key="5">
    <source>
        <dbReference type="PROSITE" id="PS50943"/>
    </source>
</evidence>
<feature type="domain" description="HTH lacI-type" evidence="4">
    <location>
        <begin position="2"/>
        <end position="55"/>
    </location>
</feature>
<protein>
    <submittedName>
        <fullName evidence="6">LacI family DNA-binding transcriptional regulator</fullName>
    </submittedName>
    <submittedName>
        <fullName evidence="9">LacI family transcriptional regulator</fullName>
    </submittedName>
</protein>
<dbReference type="Gene3D" id="1.10.260.40">
    <property type="entry name" value="lambda repressor-like DNA-binding domains"/>
    <property type="match status" value="1"/>
</dbReference>
<evidence type="ECO:0000313" key="6">
    <source>
        <dbReference type="EMBL" id="MDT2795959.1"/>
    </source>
</evidence>
<dbReference type="GO" id="GO:0003700">
    <property type="term" value="F:DNA-binding transcription factor activity"/>
    <property type="evidence" value="ECO:0007669"/>
    <property type="project" value="TreeGrafter"/>
</dbReference>
<evidence type="ECO:0000256" key="1">
    <source>
        <dbReference type="ARBA" id="ARBA00023015"/>
    </source>
</evidence>
<dbReference type="Proteomes" id="UP000588071">
    <property type="component" value="Unassembled WGS sequence"/>
</dbReference>
<dbReference type="EMBL" id="JABAFV010000001">
    <property type="protein sequence ID" value="NME48772.1"/>
    <property type="molecule type" value="Genomic_DNA"/>
</dbReference>
<sequence length="328" mass="36576">MVTINQIAQEAKVSKSTVSRYLNEGYVSKETAKKIEKVIQKYNYTPNEFARNLKAQRSNFTGVIIPRLDSPSVVRMLSGLEKSERECGRQIMMVNSELSIEREIESLYNLQQNKIAAIVLMAVAITDEHVKAINKIKTPVLVLGQKDRRLITLTQDNYFAGRQMALGLNKYGHKKIAYVGVGPHDIEVGVRRKQGVIDGLKESGISTVKEYETTFMVNDSYKLGLEILPKNDETLYICATDNIAIGLIKAANQLGIAIGKQISFAGFGGHDTGEYVYPTLTTVDLHYEKLGILASKCVDIMLKKQPIPETTTIATEMIHRGSVGYYHE</sequence>
<evidence type="ECO:0000313" key="10">
    <source>
        <dbReference type="Proteomes" id="UP000196074"/>
    </source>
</evidence>
<dbReference type="InterPro" id="IPR046335">
    <property type="entry name" value="LacI/GalR-like_sensor"/>
</dbReference>
<dbReference type="Proteomes" id="UP000196074">
    <property type="component" value="Unassembled WGS sequence"/>
</dbReference>
<dbReference type="Pfam" id="PF13377">
    <property type="entry name" value="Peripla_BP_3"/>
    <property type="match status" value="1"/>
</dbReference>
<evidence type="ECO:0000313" key="7">
    <source>
        <dbReference type="EMBL" id="MDZ5597199.1"/>
    </source>
</evidence>
<dbReference type="InterPro" id="IPR028082">
    <property type="entry name" value="Peripla_BP_I"/>
</dbReference>